<evidence type="ECO:0000256" key="6">
    <source>
        <dbReference type="RuleBase" id="RU000682"/>
    </source>
</evidence>
<organism evidence="9 10">
    <name type="scientific">Seriola lalandi dorsalis</name>
    <dbReference type="NCBI Taxonomy" id="1841481"/>
    <lineage>
        <taxon>Eukaryota</taxon>
        <taxon>Metazoa</taxon>
        <taxon>Chordata</taxon>
        <taxon>Craniata</taxon>
        <taxon>Vertebrata</taxon>
        <taxon>Euteleostomi</taxon>
        <taxon>Actinopterygii</taxon>
        <taxon>Neopterygii</taxon>
        <taxon>Teleostei</taxon>
        <taxon>Neoteleostei</taxon>
        <taxon>Acanthomorphata</taxon>
        <taxon>Carangaria</taxon>
        <taxon>Carangiformes</taxon>
        <taxon>Carangidae</taxon>
        <taxon>Seriola</taxon>
    </lineage>
</organism>
<dbReference type="SUPFAM" id="SSF46689">
    <property type="entry name" value="Homeodomain-like"/>
    <property type="match status" value="2"/>
</dbReference>
<dbReference type="PANTHER" id="PTHR15467">
    <property type="entry name" value="ZINC-FINGERS AND HOMEOBOXES RELATED"/>
    <property type="match status" value="1"/>
</dbReference>
<evidence type="ECO:0000259" key="8">
    <source>
        <dbReference type="PROSITE" id="PS50071"/>
    </source>
</evidence>
<feature type="domain" description="Homeobox" evidence="8">
    <location>
        <begin position="70"/>
        <end position="114"/>
    </location>
</feature>
<feature type="compositionally biased region" description="Basic residues" evidence="7">
    <location>
        <begin position="149"/>
        <end position="160"/>
    </location>
</feature>
<dbReference type="InterPro" id="IPR001356">
    <property type="entry name" value="HD"/>
</dbReference>
<reference evidence="9" key="1">
    <citation type="submission" date="2025-08" db="UniProtKB">
        <authorList>
            <consortium name="Ensembl"/>
        </authorList>
    </citation>
    <scope>IDENTIFICATION</scope>
</reference>
<reference evidence="9" key="2">
    <citation type="submission" date="2025-09" db="UniProtKB">
        <authorList>
            <consortium name="Ensembl"/>
        </authorList>
    </citation>
    <scope>IDENTIFICATION</scope>
</reference>
<keyword evidence="10" id="KW-1185">Reference proteome</keyword>
<dbReference type="Pfam" id="PF00046">
    <property type="entry name" value="Homeodomain"/>
    <property type="match status" value="1"/>
</dbReference>
<evidence type="ECO:0000256" key="2">
    <source>
        <dbReference type="ARBA" id="ARBA00023125"/>
    </source>
</evidence>
<feature type="region of interest" description="Disordered" evidence="7">
    <location>
        <begin position="236"/>
        <end position="282"/>
    </location>
</feature>
<dbReference type="AlphaFoldDB" id="A0A3B4WXD3"/>
<name>A0A3B4WXD3_SERLL</name>
<dbReference type="Ensembl" id="ENSSLDT00000005619.1">
    <property type="protein sequence ID" value="ENSSLDP00000005443.1"/>
    <property type="gene ID" value="ENSSLDG00000004350.1"/>
</dbReference>
<feature type="compositionally biased region" description="Basic and acidic residues" evidence="7">
    <location>
        <begin position="513"/>
        <end position="524"/>
    </location>
</feature>
<keyword evidence="3 5" id="KW-0371">Homeobox</keyword>
<keyword evidence="4 5" id="KW-0539">Nucleus</keyword>
<dbReference type="GO" id="GO:0005634">
    <property type="term" value="C:nucleus"/>
    <property type="evidence" value="ECO:0007669"/>
    <property type="project" value="UniProtKB-SubCell"/>
</dbReference>
<comment type="subcellular location">
    <subcellularLocation>
        <location evidence="1 5 6">Nucleus</location>
    </subcellularLocation>
</comment>
<dbReference type="Proteomes" id="UP000261360">
    <property type="component" value="Unplaced"/>
</dbReference>
<feature type="domain" description="Homeobox" evidence="8">
    <location>
        <begin position="416"/>
        <end position="466"/>
    </location>
</feature>
<feature type="compositionally biased region" description="Basic and acidic residues" evidence="7">
    <location>
        <begin position="251"/>
        <end position="273"/>
    </location>
</feature>
<dbReference type="STRING" id="1841481.ENSSLDP00000005443"/>
<dbReference type="GO" id="GO:0003677">
    <property type="term" value="F:DNA binding"/>
    <property type="evidence" value="ECO:0007669"/>
    <property type="project" value="UniProtKB-UniRule"/>
</dbReference>
<dbReference type="GO" id="GO:0000981">
    <property type="term" value="F:DNA-binding transcription factor activity, RNA polymerase II-specific"/>
    <property type="evidence" value="ECO:0007669"/>
    <property type="project" value="TreeGrafter"/>
</dbReference>
<feature type="DNA-binding region" description="Homeobox" evidence="5">
    <location>
        <begin position="418"/>
        <end position="467"/>
    </location>
</feature>
<accession>A0A3B4WXD3</accession>
<proteinExistence type="predicted"/>
<evidence type="ECO:0000313" key="9">
    <source>
        <dbReference type="Ensembl" id="ENSSLDP00000005443.1"/>
    </source>
</evidence>
<sequence>MRKMRHIADGKLRQNTADACGETPTEININPVPFNMNQNSAVCLPLLSESQKLIWVHSNQIDVQLDGAAELDKAFDMFPYLTQKETAALAQRCSLLPDQVKVWFMAQRLRYGISWDYKDIRQVQKKFKSSEGKALRKQDLQNGIGEMVKKKRREKKKKKREVKESDGKKEGKVREEQGANEGRMMGESVRANKRLERNMVQEQPLNKDIKVAKVEGDKRNTQKRRKRMAVPNTMGKKRMRQGNDGILGRAGDVERGDQVEREAQKSIQSERTRPTRAKKEKANKLMSVNEWPADKTFVVPDEPLDVSPLLFNVPPLSDKQTEVLERVDVIPPPTRYTGMTTVNSGFEGKPEMETRLEREVSAELTNNIFVTDVGKLKELLTISPVVDSSSTCNPQQASHVIDACTLHSPVHCSAKSQSQLRMMKIAFARCQYPKSEDYDRLAMLIGVPRYVLVKWFGDMRYYVKKGKPSWLNREQHSRALANIRYWQYVNALVKAQSSEGRRTRRKKPVSKSSGKDESVKVPLQ</sequence>
<evidence type="ECO:0000256" key="4">
    <source>
        <dbReference type="ARBA" id="ARBA00023242"/>
    </source>
</evidence>
<dbReference type="PROSITE" id="PS50071">
    <property type="entry name" value="HOMEOBOX_2"/>
    <property type="match status" value="2"/>
</dbReference>
<dbReference type="InterPro" id="IPR009057">
    <property type="entry name" value="Homeodomain-like_sf"/>
</dbReference>
<dbReference type="GeneTree" id="ENSGT00940000176132"/>
<evidence type="ECO:0000313" key="10">
    <source>
        <dbReference type="Proteomes" id="UP000261360"/>
    </source>
</evidence>
<evidence type="ECO:0000256" key="7">
    <source>
        <dbReference type="SAM" id="MobiDB-lite"/>
    </source>
</evidence>
<dbReference type="PANTHER" id="PTHR15467:SF10">
    <property type="entry name" value="HOMEOBOX AND LEUCINE ZIPPER ENCODING B-RELATED"/>
    <property type="match status" value="1"/>
</dbReference>
<protein>
    <recommendedName>
        <fullName evidence="8">Homeobox domain-containing protein</fullName>
    </recommendedName>
</protein>
<feature type="region of interest" description="Disordered" evidence="7">
    <location>
        <begin position="131"/>
        <end position="186"/>
    </location>
</feature>
<keyword evidence="2 5" id="KW-0238">DNA-binding</keyword>
<feature type="region of interest" description="Disordered" evidence="7">
    <location>
        <begin position="497"/>
        <end position="524"/>
    </location>
</feature>
<dbReference type="SMART" id="SM00389">
    <property type="entry name" value="HOX"/>
    <property type="match status" value="2"/>
</dbReference>
<evidence type="ECO:0000256" key="5">
    <source>
        <dbReference type="PROSITE-ProRule" id="PRU00108"/>
    </source>
</evidence>
<feature type="DNA-binding region" description="Homeobox" evidence="5">
    <location>
        <begin position="72"/>
        <end position="115"/>
    </location>
</feature>
<evidence type="ECO:0000256" key="3">
    <source>
        <dbReference type="ARBA" id="ARBA00023155"/>
    </source>
</evidence>
<evidence type="ECO:0000256" key="1">
    <source>
        <dbReference type="ARBA" id="ARBA00004123"/>
    </source>
</evidence>
<feature type="compositionally biased region" description="Basic and acidic residues" evidence="7">
    <location>
        <begin position="161"/>
        <end position="177"/>
    </location>
</feature>
<dbReference type="CDD" id="cd00086">
    <property type="entry name" value="homeodomain"/>
    <property type="match status" value="2"/>
</dbReference>
<dbReference type="Gene3D" id="1.10.10.60">
    <property type="entry name" value="Homeodomain-like"/>
    <property type="match status" value="2"/>
</dbReference>